<protein>
    <submittedName>
        <fullName evidence="1">Uncharacterized protein</fullName>
    </submittedName>
</protein>
<evidence type="ECO:0000313" key="1">
    <source>
        <dbReference type="EMBL" id="CUX96633.1"/>
    </source>
</evidence>
<dbReference type="EMBL" id="LN999833">
    <property type="protein sequence ID" value="CUX96633.1"/>
    <property type="molecule type" value="Genomic_DNA"/>
</dbReference>
<gene>
    <name evidence="1" type="ORF">MHIR_DE00339</name>
</gene>
<reference evidence="2" key="1">
    <citation type="submission" date="2016-01" db="EMBL/GenBank/DDBJ databases">
        <authorList>
            <person name="Husnik F."/>
        </authorList>
    </citation>
    <scope>NUCLEOTIDE SEQUENCE [LARGE SCALE GENOMIC DNA]</scope>
</reference>
<dbReference type="AlphaFoldDB" id="A0A143WSH4"/>
<keyword evidence="2" id="KW-1185">Reference proteome</keyword>
<sequence>MLLMKFTIINMQVTEGTDSRILSAYHIYSRLSITNANNILKNYRLISNMDKLIVKTLCRMGIIIVTQRIYVY</sequence>
<evidence type="ECO:0000313" key="2">
    <source>
        <dbReference type="Proteomes" id="UP000095322"/>
    </source>
</evidence>
<organism evidence="1 2">
    <name type="scientific">Candidatus Doolittlea endobia</name>
    <dbReference type="NCBI Taxonomy" id="1778262"/>
    <lineage>
        <taxon>Bacteria</taxon>
        <taxon>Pseudomonadati</taxon>
        <taxon>Pseudomonadota</taxon>
        <taxon>Gammaproteobacteria</taxon>
        <taxon>Enterobacterales</taxon>
        <taxon>Enterobacteriaceae</taxon>
        <taxon>Candidatus Doolittlea</taxon>
    </lineage>
</organism>
<dbReference type="KEGG" id="den:MHIR_DE00339"/>
<proteinExistence type="predicted"/>
<dbReference type="Proteomes" id="UP000095322">
    <property type="component" value="Chromosome I"/>
</dbReference>
<accession>A0A143WSH4</accession>
<name>A0A143WSH4_9ENTR</name>